<dbReference type="AlphaFoldDB" id="A0A9Q0KRS5"/>
<evidence type="ECO:0000313" key="2">
    <source>
        <dbReference type="EMBL" id="KAJ4975637.1"/>
    </source>
</evidence>
<proteinExistence type="predicted"/>
<feature type="region of interest" description="Disordered" evidence="1">
    <location>
        <begin position="111"/>
        <end position="196"/>
    </location>
</feature>
<dbReference type="EMBL" id="JAMYWD010000003">
    <property type="protein sequence ID" value="KAJ4975637.1"/>
    <property type="molecule type" value="Genomic_DNA"/>
</dbReference>
<organism evidence="2 3">
    <name type="scientific">Protea cynaroides</name>
    <dbReference type="NCBI Taxonomy" id="273540"/>
    <lineage>
        <taxon>Eukaryota</taxon>
        <taxon>Viridiplantae</taxon>
        <taxon>Streptophyta</taxon>
        <taxon>Embryophyta</taxon>
        <taxon>Tracheophyta</taxon>
        <taxon>Spermatophyta</taxon>
        <taxon>Magnoliopsida</taxon>
        <taxon>Proteales</taxon>
        <taxon>Proteaceae</taxon>
        <taxon>Protea</taxon>
    </lineage>
</organism>
<keyword evidence="3" id="KW-1185">Reference proteome</keyword>
<accession>A0A9Q0KRS5</accession>
<feature type="compositionally biased region" description="Polar residues" evidence="1">
    <location>
        <begin position="118"/>
        <end position="127"/>
    </location>
</feature>
<protein>
    <submittedName>
        <fullName evidence="2">Uncharacterized protein</fullName>
    </submittedName>
</protein>
<comment type="caution">
    <text evidence="2">The sequence shown here is derived from an EMBL/GenBank/DDBJ whole genome shotgun (WGS) entry which is preliminary data.</text>
</comment>
<sequence>MYNDKGLVLYLAFDPLDCRALHNTDFNISACIREKDKTTWSFHTLRIRNAKFYKSRGGGIYIHHFKGFDWFGIPLQGKNSIEISISTCIRGSDSVVLYLCDWKLVLENRELEPHEQPQRPNQYSSTEGGEGDMDDEKSPSDETDEEEEEEEEIDDEESSSDRTEEKEEEIDDEESSSDSEEEEEEEIDDEKSFSNSLEEEFPFEYSSAMMVASPSDHTEGGEGDMDEEKSPSDDTDEQQEEEINDEENFSLESQLKENHRLEWHRYDYRREQEVITTHPFLQKRSSSDKESQMRSLRPLINNALLNVGKTKRGLLKDKMLLRDIQDFMLDDDEVISPPPIKRGLVEGSSNTTFF</sequence>
<feature type="region of interest" description="Disordered" evidence="1">
    <location>
        <begin position="213"/>
        <end position="246"/>
    </location>
</feature>
<evidence type="ECO:0000256" key="1">
    <source>
        <dbReference type="SAM" id="MobiDB-lite"/>
    </source>
</evidence>
<gene>
    <name evidence="2" type="ORF">NE237_000743</name>
</gene>
<feature type="compositionally biased region" description="Acidic residues" evidence="1">
    <location>
        <begin position="221"/>
        <end position="246"/>
    </location>
</feature>
<name>A0A9Q0KRS5_9MAGN</name>
<feature type="compositionally biased region" description="Acidic residues" evidence="1">
    <location>
        <begin position="129"/>
        <end position="158"/>
    </location>
</feature>
<feature type="compositionally biased region" description="Acidic residues" evidence="1">
    <location>
        <begin position="166"/>
        <end position="189"/>
    </location>
</feature>
<dbReference type="Proteomes" id="UP001141806">
    <property type="component" value="Unassembled WGS sequence"/>
</dbReference>
<evidence type="ECO:0000313" key="3">
    <source>
        <dbReference type="Proteomes" id="UP001141806"/>
    </source>
</evidence>
<reference evidence="2" key="1">
    <citation type="journal article" date="2023" name="Plant J.">
        <title>The genome of the king protea, Protea cynaroides.</title>
        <authorList>
            <person name="Chang J."/>
            <person name="Duong T.A."/>
            <person name="Schoeman C."/>
            <person name="Ma X."/>
            <person name="Roodt D."/>
            <person name="Barker N."/>
            <person name="Li Z."/>
            <person name="Van de Peer Y."/>
            <person name="Mizrachi E."/>
        </authorList>
    </citation>
    <scope>NUCLEOTIDE SEQUENCE</scope>
    <source>
        <tissue evidence="2">Young leaves</tissue>
    </source>
</reference>